<evidence type="ECO:0000256" key="4">
    <source>
        <dbReference type="ARBA" id="ARBA00022670"/>
    </source>
</evidence>
<keyword evidence="6 10" id="KW-0378">Hydrolase</keyword>
<dbReference type="GO" id="GO:0005886">
    <property type="term" value="C:plasma membrane"/>
    <property type="evidence" value="ECO:0007669"/>
    <property type="project" value="UniProtKB-SubCell"/>
</dbReference>
<feature type="region of interest" description="Disordered" evidence="12">
    <location>
        <begin position="334"/>
        <end position="355"/>
    </location>
</feature>
<dbReference type="PANTHER" id="PTHR43806:SF11">
    <property type="entry name" value="CEREVISIN-RELATED"/>
    <property type="match status" value="1"/>
</dbReference>
<evidence type="ECO:0000256" key="6">
    <source>
        <dbReference type="ARBA" id="ARBA00022801"/>
    </source>
</evidence>
<keyword evidence="9 13" id="KW-0472">Membrane</keyword>
<evidence type="ECO:0000256" key="12">
    <source>
        <dbReference type="SAM" id="MobiDB-lite"/>
    </source>
</evidence>
<evidence type="ECO:0000256" key="3">
    <source>
        <dbReference type="ARBA" id="ARBA00022475"/>
    </source>
</evidence>
<comment type="subcellular location">
    <subcellularLocation>
        <location evidence="1">Cell membrane</location>
        <topology evidence="1">Single-pass membrane protein</topology>
    </subcellularLocation>
</comment>
<name>A0A9W6SK75_9ACTN</name>
<dbReference type="InterPro" id="IPR023834">
    <property type="entry name" value="T7SS_pept_S8A_mycosin"/>
</dbReference>
<comment type="caution">
    <text evidence="16">The sequence shown here is derived from an EMBL/GenBank/DDBJ whole genome shotgun (WGS) entry which is preliminary data.</text>
</comment>
<evidence type="ECO:0000259" key="15">
    <source>
        <dbReference type="Pfam" id="PF00082"/>
    </source>
</evidence>
<evidence type="ECO:0000256" key="14">
    <source>
        <dbReference type="SAM" id="SignalP"/>
    </source>
</evidence>
<keyword evidence="7 10" id="KW-0720">Serine protease</keyword>
<evidence type="ECO:0000256" key="10">
    <source>
        <dbReference type="PROSITE-ProRule" id="PRU01240"/>
    </source>
</evidence>
<dbReference type="Gene3D" id="3.40.50.200">
    <property type="entry name" value="Peptidase S8/S53 domain"/>
    <property type="match status" value="1"/>
</dbReference>
<accession>A0A9W6SK75</accession>
<dbReference type="AlphaFoldDB" id="A0A9W6SK75"/>
<dbReference type="PRINTS" id="PR00723">
    <property type="entry name" value="SUBTILISIN"/>
</dbReference>
<dbReference type="PROSITE" id="PS00137">
    <property type="entry name" value="SUBTILASE_HIS"/>
    <property type="match status" value="1"/>
</dbReference>
<evidence type="ECO:0000313" key="16">
    <source>
        <dbReference type="EMBL" id="GLZ77206.1"/>
    </source>
</evidence>
<keyword evidence="17" id="KW-1185">Reference proteome</keyword>
<dbReference type="PROSITE" id="PS51892">
    <property type="entry name" value="SUBTILASE"/>
    <property type="match status" value="1"/>
</dbReference>
<evidence type="ECO:0000256" key="8">
    <source>
        <dbReference type="ARBA" id="ARBA00022989"/>
    </source>
</evidence>
<evidence type="ECO:0000256" key="7">
    <source>
        <dbReference type="ARBA" id="ARBA00022825"/>
    </source>
</evidence>
<evidence type="ECO:0000256" key="13">
    <source>
        <dbReference type="SAM" id="Phobius"/>
    </source>
</evidence>
<dbReference type="InterPro" id="IPR036852">
    <property type="entry name" value="Peptidase_S8/S53_dom_sf"/>
</dbReference>
<dbReference type="PROSITE" id="PS51318">
    <property type="entry name" value="TAT"/>
    <property type="match status" value="1"/>
</dbReference>
<dbReference type="EMBL" id="BSTX01000001">
    <property type="protein sequence ID" value="GLZ77206.1"/>
    <property type="molecule type" value="Genomic_DNA"/>
</dbReference>
<evidence type="ECO:0000256" key="11">
    <source>
        <dbReference type="RuleBase" id="RU003355"/>
    </source>
</evidence>
<dbReference type="RefSeq" id="WP_285662336.1">
    <property type="nucleotide sequence ID" value="NZ_BSTX01000001.1"/>
</dbReference>
<sequence length="390" mass="40152">MQHRRGRLSAATAAALTALTSAVLIGAAPSSPALAAEKCEAESRTTPLSHVPWPLQRLQPERVWPLTRGAGVKVAVIDSGVGEHPLLAGKVKAVDMAGDKLGARCDLASHGTIVAGIIAASDTESSPFHGLAPDATILSYRVIQDMERSSSQDSTKPIVDAIRLAVQDGADVINLSLTAIATPALEQAIQYAYDHDVVVVAAAGNSGVQGAKEYPAAYETVIAVAGLSPTGTHVDTSSVRPYVDIAAPGEQIDGPAPAGGGFGRLSEGGTSFAAPYVSATAALLRSYYPGMKPDEVAKRITATATHPAEGWNPLVGWGEIDPYRAVTTVMPTTQESRSAQPAVAPAEQTDPGATARGRALALTGAAAGVVGALLVVRFVVPRGRRRGWKA</sequence>
<dbReference type="PROSITE" id="PS00138">
    <property type="entry name" value="SUBTILASE_SER"/>
    <property type="match status" value="1"/>
</dbReference>
<feature type="signal peptide" evidence="14">
    <location>
        <begin position="1"/>
        <end position="35"/>
    </location>
</feature>
<dbReference type="PROSITE" id="PS00136">
    <property type="entry name" value="SUBTILASE_ASP"/>
    <property type="match status" value="1"/>
</dbReference>
<protein>
    <recommendedName>
        <fullName evidence="15">Peptidase S8/S53 domain-containing protein</fullName>
    </recommendedName>
</protein>
<dbReference type="NCBIfam" id="TIGR03921">
    <property type="entry name" value="T7SS_mycosin"/>
    <property type="match status" value="1"/>
</dbReference>
<evidence type="ECO:0000256" key="9">
    <source>
        <dbReference type="ARBA" id="ARBA00023136"/>
    </source>
</evidence>
<feature type="transmembrane region" description="Helical" evidence="13">
    <location>
        <begin position="359"/>
        <end position="380"/>
    </location>
</feature>
<keyword evidence="8 13" id="KW-1133">Transmembrane helix</keyword>
<dbReference type="InterPro" id="IPR006311">
    <property type="entry name" value="TAT_signal"/>
</dbReference>
<organism evidence="16 17">
    <name type="scientific">Actinorhabdospora filicis</name>
    <dbReference type="NCBI Taxonomy" id="1785913"/>
    <lineage>
        <taxon>Bacteria</taxon>
        <taxon>Bacillati</taxon>
        <taxon>Actinomycetota</taxon>
        <taxon>Actinomycetes</taxon>
        <taxon>Micromonosporales</taxon>
        <taxon>Micromonosporaceae</taxon>
        <taxon>Actinorhabdospora</taxon>
    </lineage>
</organism>
<dbReference type="Pfam" id="PF00082">
    <property type="entry name" value="Peptidase_S8"/>
    <property type="match status" value="1"/>
</dbReference>
<dbReference type="GO" id="GO:0004252">
    <property type="term" value="F:serine-type endopeptidase activity"/>
    <property type="evidence" value="ECO:0007669"/>
    <property type="project" value="UniProtKB-UniRule"/>
</dbReference>
<evidence type="ECO:0000256" key="2">
    <source>
        <dbReference type="ARBA" id="ARBA00011073"/>
    </source>
</evidence>
<dbReference type="GO" id="GO:0006508">
    <property type="term" value="P:proteolysis"/>
    <property type="evidence" value="ECO:0007669"/>
    <property type="project" value="UniProtKB-KW"/>
</dbReference>
<evidence type="ECO:0000313" key="17">
    <source>
        <dbReference type="Proteomes" id="UP001165079"/>
    </source>
</evidence>
<keyword evidence="14" id="KW-0732">Signal</keyword>
<proteinExistence type="inferred from homology"/>
<dbReference type="Proteomes" id="UP001165079">
    <property type="component" value="Unassembled WGS sequence"/>
</dbReference>
<dbReference type="PANTHER" id="PTHR43806">
    <property type="entry name" value="PEPTIDASE S8"/>
    <property type="match status" value="1"/>
</dbReference>
<feature type="domain" description="Peptidase S8/S53" evidence="15">
    <location>
        <begin position="69"/>
        <end position="318"/>
    </location>
</feature>
<dbReference type="InterPro" id="IPR000209">
    <property type="entry name" value="Peptidase_S8/S53_dom"/>
</dbReference>
<reference evidence="16" key="1">
    <citation type="submission" date="2023-03" db="EMBL/GenBank/DDBJ databases">
        <title>Actinorhabdospora filicis NBRC 111898.</title>
        <authorList>
            <person name="Ichikawa N."/>
            <person name="Sato H."/>
            <person name="Tonouchi N."/>
        </authorList>
    </citation>
    <scope>NUCLEOTIDE SEQUENCE</scope>
    <source>
        <strain evidence="16">NBRC 111898</strain>
    </source>
</reference>
<feature type="active site" description="Charge relay system" evidence="10">
    <location>
        <position position="78"/>
    </location>
</feature>
<evidence type="ECO:0000256" key="5">
    <source>
        <dbReference type="ARBA" id="ARBA00022692"/>
    </source>
</evidence>
<dbReference type="InterPro" id="IPR023828">
    <property type="entry name" value="Peptidase_S8_Ser-AS"/>
</dbReference>
<keyword evidence="4 10" id="KW-0645">Protease</keyword>
<feature type="active site" description="Charge relay system" evidence="10">
    <location>
        <position position="110"/>
    </location>
</feature>
<dbReference type="InterPro" id="IPR023827">
    <property type="entry name" value="Peptidase_S8_Asp-AS"/>
</dbReference>
<dbReference type="InterPro" id="IPR015500">
    <property type="entry name" value="Peptidase_S8_subtilisin-rel"/>
</dbReference>
<feature type="active site" description="Charge relay system" evidence="10">
    <location>
        <position position="271"/>
    </location>
</feature>
<dbReference type="SUPFAM" id="SSF52743">
    <property type="entry name" value="Subtilisin-like"/>
    <property type="match status" value="1"/>
</dbReference>
<keyword evidence="3" id="KW-1003">Cell membrane</keyword>
<dbReference type="InterPro" id="IPR022398">
    <property type="entry name" value="Peptidase_S8_His-AS"/>
</dbReference>
<evidence type="ECO:0000256" key="1">
    <source>
        <dbReference type="ARBA" id="ARBA00004162"/>
    </source>
</evidence>
<comment type="similarity">
    <text evidence="2 10 11">Belongs to the peptidase S8 family.</text>
</comment>
<keyword evidence="5 13" id="KW-0812">Transmembrane</keyword>
<gene>
    <name evidence="16" type="ORF">Afil01_20130</name>
</gene>
<dbReference type="InterPro" id="IPR050131">
    <property type="entry name" value="Peptidase_S8_subtilisin-like"/>
</dbReference>
<feature type="chain" id="PRO_5040930590" description="Peptidase S8/S53 domain-containing protein" evidence="14">
    <location>
        <begin position="36"/>
        <end position="390"/>
    </location>
</feature>